<gene>
    <name evidence="1" type="ORF">BpHYR1_014785</name>
</gene>
<accession>A0A3M7RWA3</accession>
<comment type="caution">
    <text evidence="1">The sequence shown here is derived from an EMBL/GenBank/DDBJ whole genome shotgun (WGS) entry which is preliminary data.</text>
</comment>
<protein>
    <recommendedName>
        <fullName evidence="3">Integrase zinc-binding domain-containing protein</fullName>
    </recommendedName>
</protein>
<dbReference type="AlphaFoldDB" id="A0A3M7RWA3"/>
<evidence type="ECO:0000313" key="1">
    <source>
        <dbReference type="EMBL" id="RNA27648.1"/>
    </source>
</evidence>
<reference evidence="1 2" key="1">
    <citation type="journal article" date="2018" name="Sci. Rep.">
        <title>Genomic signatures of local adaptation to the degree of environmental predictability in rotifers.</title>
        <authorList>
            <person name="Franch-Gras L."/>
            <person name="Hahn C."/>
            <person name="Garcia-Roger E.M."/>
            <person name="Carmona M.J."/>
            <person name="Serra M."/>
            <person name="Gomez A."/>
        </authorList>
    </citation>
    <scope>NUCLEOTIDE SEQUENCE [LARGE SCALE GENOMIC DNA]</scope>
    <source>
        <strain evidence="1">HYR1</strain>
    </source>
</reference>
<name>A0A3M7RWA3_BRAPC</name>
<proteinExistence type="predicted"/>
<evidence type="ECO:0000313" key="2">
    <source>
        <dbReference type="Proteomes" id="UP000276133"/>
    </source>
</evidence>
<dbReference type="OrthoDB" id="413122at2759"/>
<sequence length="71" mass="8215">MVERIVNEVHSIIYNDDIMRCVKCCDVCQKIKLTQPARHAELIYFTRCRPNQLITTDLAGPFPVAHRTLQS</sequence>
<dbReference type="Proteomes" id="UP000276133">
    <property type="component" value="Unassembled WGS sequence"/>
</dbReference>
<dbReference type="EMBL" id="REGN01002515">
    <property type="protein sequence ID" value="RNA27648.1"/>
    <property type="molecule type" value="Genomic_DNA"/>
</dbReference>
<organism evidence="1 2">
    <name type="scientific">Brachionus plicatilis</name>
    <name type="common">Marine rotifer</name>
    <name type="synonym">Brachionus muelleri</name>
    <dbReference type="NCBI Taxonomy" id="10195"/>
    <lineage>
        <taxon>Eukaryota</taxon>
        <taxon>Metazoa</taxon>
        <taxon>Spiralia</taxon>
        <taxon>Gnathifera</taxon>
        <taxon>Rotifera</taxon>
        <taxon>Eurotatoria</taxon>
        <taxon>Monogononta</taxon>
        <taxon>Pseudotrocha</taxon>
        <taxon>Ploima</taxon>
        <taxon>Brachionidae</taxon>
        <taxon>Brachionus</taxon>
    </lineage>
</organism>
<evidence type="ECO:0008006" key="3">
    <source>
        <dbReference type="Google" id="ProtNLM"/>
    </source>
</evidence>
<keyword evidence="2" id="KW-1185">Reference proteome</keyword>